<dbReference type="AlphaFoldDB" id="A0AAP0DHD0"/>
<reference evidence="1 2" key="1">
    <citation type="submission" date="2024-04" db="EMBL/GenBank/DDBJ databases">
        <title>The reference genome of an endangered Asteraceae, Deinandra increscens subsp. villosa, native to the Central Coast of California.</title>
        <authorList>
            <person name="Guilliams M."/>
            <person name="Hasenstab-Lehman K."/>
            <person name="Meyer R."/>
            <person name="Mcevoy S."/>
        </authorList>
    </citation>
    <scope>NUCLEOTIDE SEQUENCE [LARGE SCALE GENOMIC DNA]</scope>
    <source>
        <tissue evidence="1">Leaf</tissue>
    </source>
</reference>
<accession>A0AAP0DHD0</accession>
<dbReference type="EMBL" id="JBCNJP010000009">
    <property type="protein sequence ID" value="KAK9073038.1"/>
    <property type="molecule type" value="Genomic_DNA"/>
</dbReference>
<sequence length="89" mass="10520">MRRWKGWYCFKYKNSLLSSTKGFLFKLRSCLKNKAKVHKNGMMNLYKDMEACGGYEDIQVMWEMIHSSSSSNANNVNKTPTWRFYFAAN</sequence>
<evidence type="ECO:0000313" key="1">
    <source>
        <dbReference type="EMBL" id="KAK9073038.1"/>
    </source>
</evidence>
<name>A0AAP0DHD0_9ASTR</name>
<comment type="caution">
    <text evidence="1">The sequence shown here is derived from an EMBL/GenBank/DDBJ whole genome shotgun (WGS) entry which is preliminary data.</text>
</comment>
<dbReference type="PANTHER" id="PTHR33181:SF15">
    <property type="entry name" value="PROTEIN FAR1-RELATED SEQUENCE"/>
    <property type="match status" value="1"/>
</dbReference>
<dbReference type="Proteomes" id="UP001408789">
    <property type="component" value="Unassembled WGS sequence"/>
</dbReference>
<proteinExistence type="predicted"/>
<gene>
    <name evidence="1" type="ORF">SSX86_007360</name>
</gene>
<protein>
    <submittedName>
        <fullName evidence="1">Uncharacterized protein</fullName>
    </submittedName>
</protein>
<keyword evidence="2" id="KW-1185">Reference proteome</keyword>
<evidence type="ECO:0000313" key="2">
    <source>
        <dbReference type="Proteomes" id="UP001408789"/>
    </source>
</evidence>
<organism evidence="1 2">
    <name type="scientific">Deinandra increscens subsp. villosa</name>
    <dbReference type="NCBI Taxonomy" id="3103831"/>
    <lineage>
        <taxon>Eukaryota</taxon>
        <taxon>Viridiplantae</taxon>
        <taxon>Streptophyta</taxon>
        <taxon>Embryophyta</taxon>
        <taxon>Tracheophyta</taxon>
        <taxon>Spermatophyta</taxon>
        <taxon>Magnoliopsida</taxon>
        <taxon>eudicotyledons</taxon>
        <taxon>Gunneridae</taxon>
        <taxon>Pentapetalae</taxon>
        <taxon>asterids</taxon>
        <taxon>campanulids</taxon>
        <taxon>Asterales</taxon>
        <taxon>Asteraceae</taxon>
        <taxon>Asteroideae</taxon>
        <taxon>Heliantheae alliance</taxon>
        <taxon>Madieae</taxon>
        <taxon>Madiinae</taxon>
        <taxon>Deinandra</taxon>
    </lineage>
</organism>
<dbReference type="PANTHER" id="PTHR33181">
    <property type="entry name" value="OS01G0778500 PROTEIN"/>
    <property type="match status" value="1"/>
</dbReference>